<dbReference type="SUPFAM" id="SSF53756">
    <property type="entry name" value="UDP-Glycosyltransferase/glycogen phosphorylase"/>
    <property type="match status" value="1"/>
</dbReference>
<feature type="non-terminal residue" evidence="1">
    <location>
        <position position="150"/>
    </location>
</feature>
<evidence type="ECO:0000313" key="1">
    <source>
        <dbReference type="EMBL" id="AIA86227.1"/>
    </source>
</evidence>
<proteinExistence type="predicted"/>
<reference evidence="1" key="1">
    <citation type="journal article" date="2013" name="Environ. Microbiol.">
        <title>Seasonally variable intestinal metagenomes of the red palm weevil (Rhynchophorus ferrugineus).</title>
        <authorList>
            <person name="Jia S."/>
            <person name="Zhang X."/>
            <person name="Zhang G."/>
            <person name="Yin A."/>
            <person name="Zhang S."/>
            <person name="Li F."/>
            <person name="Wang L."/>
            <person name="Zhao D."/>
            <person name="Yun Q."/>
            <person name="Tala"/>
            <person name="Wang J."/>
            <person name="Sun G."/>
            <person name="Baabdullah M."/>
            <person name="Yu X."/>
            <person name="Hu S."/>
            <person name="Al-Mssallem I.S."/>
            <person name="Yu J."/>
        </authorList>
    </citation>
    <scope>NUCLEOTIDE SEQUENCE</scope>
</reference>
<dbReference type="EMBL" id="KF118962">
    <property type="protein sequence ID" value="AIA86227.1"/>
    <property type="molecule type" value="Genomic_DNA"/>
</dbReference>
<dbReference type="GO" id="GO:0016757">
    <property type="term" value="F:glycosyltransferase activity"/>
    <property type="evidence" value="ECO:0007669"/>
    <property type="project" value="TreeGrafter"/>
</dbReference>
<dbReference type="Pfam" id="PF13692">
    <property type="entry name" value="Glyco_trans_1_4"/>
    <property type="match status" value="1"/>
</dbReference>
<dbReference type="Gene3D" id="3.40.50.2000">
    <property type="entry name" value="Glycogen Phosphorylase B"/>
    <property type="match status" value="2"/>
</dbReference>
<dbReference type="InterPro" id="IPR050194">
    <property type="entry name" value="Glycosyltransferase_grp1"/>
</dbReference>
<accession>A0A060BU57</accession>
<dbReference type="AlphaFoldDB" id="A0A060BU57"/>
<feature type="non-terminal residue" evidence="1">
    <location>
        <position position="1"/>
    </location>
</feature>
<dbReference type="PANTHER" id="PTHR45947:SF3">
    <property type="entry name" value="SULFOQUINOVOSYL TRANSFERASE SQD2"/>
    <property type="match status" value="1"/>
</dbReference>
<protein>
    <submittedName>
        <fullName evidence="1">CAZy families GT4 protein</fullName>
    </submittedName>
</protein>
<name>A0A060BU57_9GAMM</name>
<dbReference type="PANTHER" id="PTHR45947">
    <property type="entry name" value="SULFOQUINOVOSYL TRANSFERASE SQD2"/>
    <property type="match status" value="1"/>
</dbReference>
<sequence length="150" mass="15994">TAPVRDNAFNRMIYRRAAAVVALSAAIAQVVQPLTRAAVVRIPSALAHLPHDDAVVARLRATFGDGFFVGHVAALVDQHKGQRVLLEAARLVAAQAPDMRFLFLGDGVDAAALAAESADMPQVCWLGFQANVGDYLSLLDVFAFPSREEG</sequence>
<organism evidence="1">
    <name type="scientific">uncultured Tolumonas sp</name>
    <dbReference type="NCBI Taxonomy" id="263765"/>
    <lineage>
        <taxon>Bacteria</taxon>
        <taxon>Pseudomonadati</taxon>
        <taxon>Pseudomonadota</taxon>
        <taxon>Gammaproteobacteria</taxon>
        <taxon>Aeromonadales</taxon>
        <taxon>Aeromonadaceae</taxon>
        <taxon>Tolumonas</taxon>
        <taxon>environmental samples</taxon>
    </lineage>
</organism>